<dbReference type="VEuPathDB" id="FungiDB:RhiirFUN_019343"/>
<organism evidence="2 3">
    <name type="scientific">Rhizophagus irregularis</name>
    <dbReference type="NCBI Taxonomy" id="588596"/>
    <lineage>
        <taxon>Eukaryota</taxon>
        <taxon>Fungi</taxon>
        <taxon>Fungi incertae sedis</taxon>
        <taxon>Mucoromycota</taxon>
        <taxon>Glomeromycotina</taxon>
        <taxon>Glomeromycetes</taxon>
        <taxon>Glomerales</taxon>
        <taxon>Glomeraceae</taxon>
        <taxon>Rhizophagus</taxon>
    </lineage>
</organism>
<keyword evidence="1" id="KW-0472">Membrane</keyword>
<accession>A0A2N1N1E3</accession>
<reference evidence="2 3" key="1">
    <citation type="submission" date="2016-04" db="EMBL/GenBank/DDBJ databases">
        <title>Genome analyses suggest a sexual origin of heterokaryosis in a supposedly ancient asexual fungus.</title>
        <authorList>
            <person name="Ropars J."/>
            <person name="Sedzielewska K."/>
            <person name="Noel J."/>
            <person name="Charron P."/>
            <person name="Farinelli L."/>
            <person name="Marton T."/>
            <person name="Kruger M."/>
            <person name="Pelin A."/>
            <person name="Brachmann A."/>
            <person name="Corradi N."/>
        </authorList>
    </citation>
    <scope>NUCLEOTIDE SEQUENCE [LARGE SCALE GENOMIC DNA]</scope>
    <source>
        <strain evidence="2 3">C2</strain>
    </source>
</reference>
<comment type="caution">
    <text evidence="2">The sequence shown here is derived from an EMBL/GenBank/DDBJ whole genome shotgun (WGS) entry which is preliminary data.</text>
</comment>
<feature type="transmembrane region" description="Helical" evidence="1">
    <location>
        <begin position="27"/>
        <end position="46"/>
    </location>
</feature>
<keyword evidence="1" id="KW-0812">Transmembrane</keyword>
<sequence>MTTQYHAQSEDKIITYEEERKERKAKLIFLIIIGILTATYGSWNFYRMYVAVHNPVVTMKTSIRQSIPVNIFLSITEK</sequence>
<keyword evidence="1" id="KW-1133">Transmembrane helix</keyword>
<evidence type="ECO:0000313" key="3">
    <source>
        <dbReference type="Proteomes" id="UP000233469"/>
    </source>
</evidence>
<gene>
    <name evidence="2" type="ORF">RhiirC2_751290</name>
</gene>
<proteinExistence type="predicted"/>
<dbReference type="VEuPathDB" id="FungiDB:FUN_017921"/>
<reference evidence="2 3" key="2">
    <citation type="submission" date="2017-10" db="EMBL/GenBank/DDBJ databases">
        <title>Extensive intraspecific genome diversity in a model arbuscular mycorrhizal fungus.</title>
        <authorList>
            <person name="Chen E.C.H."/>
            <person name="Morin E."/>
            <person name="Baudet D."/>
            <person name="Noel J."/>
            <person name="Ndikumana S."/>
            <person name="Charron P."/>
            <person name="St-Onge C."/>
            <person name="Giorgi J."/>
            <person name="Grigoriev I.V."/>
            <person name="Roux C."/>
            <person name="Martin F.M."/>
            <person name="Corradi N."/>
        </authorList>
    </citation>
    <scope>NUCLEOTIDE SEQUENCE [LARGE SCALE GENOMIC DNA]</scope>
    <source>
        <strain evidence="2 3">C2</strain>
    </source>
</reference>
<evidence type="ECO:0000313" key="2">
    <source>
        <dbReference type="EMBL" id="PKK67753.1"/>
    </source>
</evidence>
<dbReference type="VEuPathDB" id="FungiDB:RhiirA1_416373"/>
<dbReference type="Proteomes" id="UP000233469">
    <property type="component" value="Unassembled WGS sequence"/>
</dbReference>
<name>A0A2N1N1E3_9GLOM</name>
<dbReference type="EMBL" id="LLXL01000918">
    <property type="protein sequence ID" value="PKK67753.1"/>
    <property type="molecule type" value="Genomic_DNA"/>
</dbReference>
<dbReference type="AlphaFoldDB" id="A0A2N1N1E3"/>
<protein>
    <submittedName>
        <fullName evidence="2">Uncharacterized protein</fullName>
    </submittedName>
</protein>
<evidence type="ECO:0000256" key="1">
    <source>
        <dbReference type="SAM" id="Phobius"/>
    </source>
</evidence>